<dbReference type="RefSeq" id="XP_002178722.1">
    <property type="nucleotide sequence ID" value="XM_002178686.1"/>
</dbReference>
<sequence>MTNTVTPADALAVADLRERVQALEVGQEYDATQAAVRDVQIECLTQLRAIQAALVQDGNSTVATTAASASSPPPPHVANLQNENELLRQRNAKLEYRVQHLLASMEVLYNQARSNPGVP</sequence>
<organism evidence="1 2">
    <name type="scientific">Phaeodactylum tricornutum (strain CCAP 1055/1)</name>
    <dbReference type="NCBI Taxonomy" id="556484"/>
    <lineage>
        <taxon>Eukaryota</taxon>
        <taxon>Sar</taxon>
        <taxon>Stramenopiles</taxon>
        <taxon>Ochrophyta</taxon>
        <taxon>Bacillariophyta</taxon>
        <taxon>Bacillariophyceae</taxon>
        <taxon>Bacillariophycidae</taxon>
        <taxon>Naviculales</taxon>
        <taxon>Phaeodactylaceae</taxon>
        <taxon>Phaeodactylum</taxon>
    </lineage>
</organism>
<dbReference type="GeneID" id="7199735"/>
<dbReference type="PaxDb" id="2850-Phatr34275"/>
<name>B7FVK5_PHATC</name>
<keyword evidence="2" id="KW-1185">Reference proteome</keyword>
<dbReference type="EMBL" id="CM000608">
    <property type="protein sequence ID" value="EEC49420.1"/>
    <property type="molecule type" value="Genomic_DNA"/>
</dbReference>
<dbReference type="OrthoDB" id="45280at2759"/>
<reference evidence="2" key="2">
    <citation type="submission" date="2008-08" db="EMBL/GenBank/DDBJ databases">
        <authorList>
            <consortium name="Diatom Consortium"/>
            <person name="Grigoriev I."/>
            <person name="Grimwood J."/>
            <person name="Kuo A."/>
            <person name="Otillar R.P."/>
            <person name="Salamov A."/>
            <person name="Detter J.C."/>
            <person name="Lindquist E."/>
            <person name="Shapiro H."/>
            <person name="Lucas S."/>
            <person name="Glavina del Rio T."/>
            <person name="Pitluck S."/>
            <person name="Rokhsar D."/>
            <person name="Bowler C."/>
        </authorList>
    </citation>
    <scope>GENOME REANNOTATION</scope>
    <source>
        <strain evidence="2">CCAP 1055/1</strain>
    </source>
</reference>
<dbReference type="Proteomes" id="UP000000759">
    <property type="component" value="Chromosome 5"/>
</dbReference>
<gene>
    <name evidence="1" type="ORF">PHATRDRAFT_34275</name>
</gene>
<dbReference type="InParanoid" id="B7FVK5"/>
<evidence type="ECO:0000313" key="2">
    <source>
        <dbReference type="Proteomes" id="UP000000759"/>
    </source>
</evidence>
<protein>
    <submittedName>
        <fullName evidence="1">Uncharacterized protein</fullName>
    </submittedName>
</protein>
<dbReference type="KEGG" id="pti:PHATRDRAFT_34275"/>
<accession>B7FVK5</accession>
<reference evidence="1 2" key="1">
    <citation type="journal article" date="2008" name="Nature">
        <title>The Phaeodactylum genome reveals the evolutionary history of diatom genomes.</title>
        <authorList>
            <person name="Bowler C."/>
            <person name="Allen A.E."/>
            <person name="Badger J.H."/>
            <person name="Grimwood J."/>
            <person name="Jabbari K."/>
            <person name="Kuo A."/>
            <person name="Maheswari U."/>
            <person name="Martens C."/>
            <person name="Maumus F."/>
            <person name="Otillar R.P."/>
            <person name="Rayko E."/>
            <person name="Salamov A."/>
            <person name="Vandepoele K."/>
            <person name="Beszteri B."/>
            <person name="Gruber A."/>
            <person name="Heijde M."/>
            <person name="Katinka M."/>
            <person name="Mock T."/>
            <person name="Valentin K."/>
            <person name="Verret F."/>
            <person name="Berges J.A."/>
            <person name="Brownlee C."/>
            <person name="Cadoret J.P."/>
            <person name="Chiovitti A."/>
            <person name="Choi C.J."/>
            <person name="Coesel S."/>
            <person name="De Martino A."/>
            <person name="Detter J.C."/>
            <person name="Durkin C."/>
            <person name="Falciatore A."/>
            <person name="Fournet J."/>
            <person name="Haruta M."/>
            <person name="Huysman M.J."/>
            <person name="Jenkins B.D."/>
            <person name="Jiroutova K."/>
            <person name="Jorgensen R.E."/>
            <person name="Joubert Y."/>
            <person name="Kaplan A."/>
            <person name="Kroger N."/>
            <person name="Kroth P.G."/>
            <person name="La Roche J."/>
            <person name="Lindquist E."/>
            <person name="Lommer M."/>
            <person name="Martin-Jezequel V."/>
            <person name="Lopez P.J."/>
            <person name="Lucas S."/>
            <person name="Mangogna M."/>
            <person name="McGinnis K."/>
            <person name="Medlin L.K."/>
            <person name="Montsant A."/>
            <person name="Oudot-Le Secq M.P."/>
            <person name="Napoli C."/>
            <person name="Obornik M."/>
            <person name="Parker M.S."/>
            <person name="Petit J.L."/>
            <person name="Porcel B.M."/>
            <person name="Poulsen N."/>
            <person name="Robison M."/>
            <person name="Rychlewski L."/>
            <person name="Rynearson T.A."/>
            <person name="Schmutz J."/>
            <person name="Shapiro H."/>
            <person name="Siaut M."/>
            <person name="Stanley M."/>
            <person name="Sussman M.R."/>
            <person name="Taylor A.R."/>
            <person name="Vardi A."/>
            <person name="von Dassow P."/>
            <person name="Vyverman W."/>
            <person name="Willis A."/>
            <person name="Wyrwicz L.S."/>
            <person name="Rokhsar D.S."/>
            <person name="Weissenbach J."/>
            <person name="Armbrust E.V."/>
            <person name="Green B.R."/>
            <person name="Van de Peer Y."/>
            <person name="Grigoriev I.V."/>
        </authorList>
    </citation>
    <scope>NUCLEOTIDE SEQUENCE [LARGE SCALE GENOMIC DNA]</scope>
    <source>
        <strain evidence="1 2">CCAP 1055/1</strain>
    </source>
</reference>
<proteinExistence type="predicted"/>
<dbReference type="HOGENOM" id="CLU_2066033_0_0_1"/>
<dbReference type="AlphaFoldDB" id="B7FVK5"/>
<evidence type="ECO:0000313" key="1">
    <source>
        <dbReference type="EMBL" id="EEC49420.1"/>
    </source>
</evidence>